<dbReference type="InterPro" id="IPR051609">
    <property type="entry name" value="NmrA/Isoflavone_reductase-like"/>
</dbReference>
<evidence type="ECO:0000313" key="4">
    <source>
        <dbReference type="EMBL" id="KAF2027044.1"/>
    </source>
</evidence>
<dbReference type="SUPFAM" id="SSF51735">
    <property type="entry name" value="NAD(P)-binding Rossmann-fold domains"/>
    <property type="match status" value="1"/>
</dbReference>
<comment type="caution">
    <text evidence="4">The sequence shown here is derived from an EMBL/GenBank/DDBJ whole genome shotgun (WGS) entry which is preliminary data.</text>
</comment>
<evidence type="ECO:0000259" key="3">
    <source>
        <dbReference type="Pfam" id="PF05368"/>
    </source>
</evidence>
<dbReference type="GO" id="GO:0016491">
    <property type="term" value="F:oxidoreductase activity"/>
    <property type="evidence" value="ECO:0007669"/>
    <property type="project" value="UniProtKB-KW"/>
</dbReference>
<dbReference type="AlphaFoldDB" id="A0A9P4LKH4"/>
<reference evidence="4" key="1">
    <citation type="journal article" date="2020" name="Stud. Mycol.">
        <title>101 Dothideomycetes genomes: a test case for predicting lifestyles and emergence of pathogens.</title>
        <authorList>
            <person name="Haridas S."/>
            <person name="Albert R."/>
            <person name="Binder M."/>
            <person name="Bloem J."/>
            <person name="Labutti K."/>
            <person name="Salamov A."/>
            <person name="Andreopoulos B."/>
            <person name="Baker S."/>
            <person name="Barry K."/>
            <person name="Bills G."/>
            <person name="Bluhm B."/>
            <person name="Cannon C."/>
            <person name="Castanera R."/>
            <person name="Culley D."/>
            <person name="Daum C."/>
            <person name="Ezra D."/>
            <person name="Gonzalez J."/>
            <person name="Henrissat B."/>
            <person name="Kuo A."/>
            <person name="Liang C."/>
            <person name="Lipzen A."/>
            <person name="Lutzoni F."/>
            <person name="Magnuson J."/>
            <person name="Mondo S."/>
            <person name="Nolan M."/>
            <person name="Ohm R."/>
            <person name="Pangilinan J."/>
            <person name="Park H.-J."/>
            <person name="Ramirez L."/>
            <person name="Alfaro M."/>
            <person name="Sun H."/>
            <person name="Tritt A."/>
            <person name="Yoshinaga Y."/>
            <person name="Zwiers L.-H."/>
            <person name="Turgeon B."/>
            <person name="Goodwin S."/>
            <person name="Spatafora J."/>
            <person name="Crous P."/>
            <person name="Grigoriev I."/>
        </authorList>
    </citation>
    <scope>NUCLEOTIDE SEQUENCE</scope>
    <source>
        <strain evidence="4">CBS 110217</strain>
    </source>
</reference>
<sequence length="311" mass="35097">MLVLVAGITGNIGRLLAPALIERGHQVRGLGRSPAKLARSSKEQLESFVTNTAYYDITALEKACQGVDAVVCAYKGSPELLLEGQLLLFRTAERAGVKHFVPASFNYDWRTLTLGQQDSYDPYISFYNHLQLVSSPASPHLSFVFTGVLAEVLFGSPGHAYFTTKNHGPWDLENKKMEIWGDQNRKWNWTSEKDVARFVAGLLSLPAEKIKEKEFWNVSSGVDTLSEIARTYGKLRGREVEIVRMGSVEEMREKAFEARKRGKRSAFWEYIGWFYNLWTVEGIWLLGELDNGEIGVEGEGLEAFLKRYSDV</sequence>
<dbReference type="PANTHER" id="PTHR47706">
    <property type="entry name" value="NMRA-LIKE FAMILY PROTEIN"/>
    <property type="match status" value="1"/>
</dbReference>
<proteinExistence type="predicted"/>
<evidence type="ECO:0000256" key="2">
    <source>
        <dbReference type="ARBA" id="ARBA00023002"/>
    </source>
</evidence>
<dbReference type="PANTHER" id="PTHR47706:SF9">
    <property type="entry name" value="NMRA-LIKE DOMAIN-CONTAINING PROTEIN-RELATED"/>
    <property type="match status" value="1"/>
</dbReference>
<dbReference type="InterPro" id="IPR008030">
    <property type="entry name" value="NmrA-like"/>
</dbReference>
<protein>
    <submittedName>
        <fullName evidence="4">NAD(P)-binding protein</fullName>
    </submittedName>
</protein>
<keyword evidence="5" id="KW-1185">Reference proteome</keyword>
<dbReference type="OrthoDB" id="419598at2759"/>
<organism evidence="4 5">
    <name type="scientific">Setomelanomma holmii</name>
    <dbReference type="NCBI Taxonomy" id="210430"/>
    <lineage>
        <taxon>Eukaryota</taxon>
        <taxon>Fungi</taxon>
        <taxon>Dikarya</taxon>
        <taxon>Ascomycota</taxon>
        <taxon>Pezizomycotina</taxon>
        <taxon>Dothideomycetes</taxon>
        <taxon>Pleosporomycetidae</taxon>
        <taxon>Pleosporales</taxon>
        <taxon>Pleosporineae</taxon>
        <taxon>Phaeosphaeriaceae</taxon>
        <taxon>Setomelanomma</taxon>
    </lineage>
</organism>
<dbReference type="Pfam" id="PF05368">
    <property type="entry name" value="NmrA"/>
    <property type="match status" value="1"/>
</dbReference>
<accession>A0A9P4LKH4</accession>
<keyword evidence="2" id="KW-0560">Oxidoreductase</keyword>
<evidence type="ECO:0000313" key="5">
    <source>
        <dbReference type="Proteomes" id="UP000799777"/>
    </source>
</evidence>
<gene>
    <name evidence="4" type="ORF">EK21DRAFT_72739</name>
</gene>
<evidence type="ECO:0000256" key="1">
    <source>
        <dbReference type="ARBA" id="ARBA00022857"/>
    </source>
</evidence>
<dbReference type="EMBL" id="ML978232">
    <property type="protein sequence ID" value="KAF2027044.1"/>
    <property type="molecule type" value="Genomic_DNA"/>
</dbReference>
<name>A0A9P4LKH4_9PLEO</name>
<keyword evidence="1" id="KW-0521">NADP</keyword>
<feature type="domain" description="NmrA-like" evidence="3">
    <location>
        <begin position="2"/>
        <end position="245"/>
    </location>
</feature>
<dbReference type="Gene3D" id="3.40.50.720">
    <property type="entry name" value="NAD(P)-binding Rossmann-like Domain"/>
    <property type="match status" value="1"/>
</dbReference>
<dbReference type="Proteomes" id="UP000799777">
    <property type="component" value="Unassembled WGS sequence"/>
</dbReference>
<dbReference type="InterPro" id="IPR036291">
    <property type="entry name" value="NAD(P)-bd_dom_sf"/>
</dbReference>